<dbReference type="SUPFAM" id="SSF52540">
    <property type="entry name" value="P-loop containing nucleoside triphosphate hydrolases"/>
    <property type="match status" value="1"/>
</dbReference>
<accession>A0A514A1D4</accession>
<dbReference type="InterPro" id="IPR046881">
    <property type="entry name" value="divDNAB"/>
</dbReference>
<proteinExistence type="predicted"/>
<dbReference type="EMBL" id="MK838116">
    <property type="protein sequence ID" value="QDH47046.1"/>
    <property type="molecule type" value="Genomic_DNA"/>
</dbReference>
<keyword evidence="2" id="KW-0547">Nucleotide-binding</keyword>
<keyword evidence="2" id="KW-0378">Hydrolase</keyword>
<feature type="domain" description="Divergent DnaB-like ATPase" evidence="1">
    <location>
        <begin position="147"/>
        <end position="503"/>
    </location>
</feature>
<dbReference type="InterPro" id="IPR027417">
    <property type="entry name" value="P-loop_NTPase"/>
</dbReference>
<gene>
    <name evidence="2" type="ORF">LAh10_31</name>
</gene>
<sequence length="511" mass="58088">MNNLIRLAKIFTAMYQAYRLQDRDMMNELMIMAEAVPHSKESMVVQDKKVEALLRKLLQWMLEQPKDSDVITSLLPTKIAEIVFLDESLGKLLNQACDNEMVEDVARKLIFQIIKELRELDVKSKFQTELKKLLRPFMFEGEMDVSKEDWIKASELISARIADSGSQFDRAVVEKASNTDPTAIADVINQLKVETSPEGIMKTGLAGLNEALYPDCGIRRGLMYLINALTNRGKSFGLAHLLASVPLYNRPMLRDKTRIPTVLLMSAEDSLGLIFKRMYELFGTAKTGTKPDFFSATTDEVVEAIIDGFKENGWNFVFYRVNPSHDNIYEIMQRTRDLEMKGHEIIVAAYDYLAMADLEGTQGESRSDKLQDLYRRARNFFTSRGAAFFTPHQLNPDAKKFIRESDDDSEIYFAREVGGKSMTEGSTKLTNEVDVELTFHVAKMSNDECFFTAYVGKQRGEGSPESARFFIYPLDPVNGLVHDVNMEKKMFRKSLQHRSEAMGGGDDFDAM</sequence>
<dbReference type="Proteomes" id="UP000318420">
    <property type="component" value="Segment"/>
</dbReference>
<protein>
    <submittedName>
        <fullName evidence="2">DNA helicase</fullName>
    </submittedName>
</protein>
<keyword evidence="2" id="KW-0067">ATP-binding</keyword>
<dbReference type="GO" id="GO:0004386">
    <property type="term" value="F:helicase activity"/>
    <property type="evidence" value="ECO:0007669"/>
    <property type="project" value="UniProtKB-KW"/>
</dbReference>
<keyword evidence="2" id="KW-0347">Helicase</keyword>
<dbReference type="Pfam" id="PF20307">
    <property type="entry name" value="divDNAB"/>
    <property type="match status" value="1"/>
</dbReference>
<dbReference type="Gene3D" id="3.40.50.300">
    <property type="entry name" value="P-loop containing nucleotide triphosphate hydrolases"/>
    <property type="match status" value="1"/>
</dbReference>
<organism evidence="2 3">
    <name type="scientific">Aeromonas phage LAh10</name>
    <dbReference type="NCBI Taxonomy" id="2591025"/>
    <lineage>
        <taxon>Viruses</taxon>
        <taxon>Duplodnaviria</taxon>
        <taxon>Heunggongvirae</taxon>
        <taxon>Uroviricota</taxon>
        <taxon>Caudoviricetes</taxon>
        <taxon>Chimalliviridae</taxon>
        <taxon>Ludhianavirus</taxon>
        <taxon>Ludhianavirus LAh10</taxon>
    </lineage>
</organism>
<evidence type="ECO:0000313" key="2">
    <source>
        <dbReference type="EMBL" id="QDH47046.1"/>
    </source>
</evidence>
<keyword evidence="3" id="KW-1185">Reference proteome</keyword>
<reference evidence="2 3" key="1">
    <citation type="submission" date="2019-04" db="EMBL/GenBank/DDBJ databases">
        <title>Novel bacteriophages capable of disrupting biofilms from clinical strains of Aeromonas hydrophila with intrinsic antibiotic resistance.</title>
        <authorList>
            <person name="Kabwe M."/>
            <person name="Brown T.L."/>
            <person name="Speirs L."/>
            <person name="Ku H."/>
            <person name="Leach M."/>
            <person name="Chan H.T."/>
            <person name="Petrovski S."/>
            <person name="Lock P."/>
            <person name="Tucci J."/>
        </authorList>
    </citation>
    <scope>NUCLEOTIDE SEQUENCE [LARGE SCALE GENOMIC DNA]</scope>
</reference>
<evidence type="ECO:0000313" key="3">
    <source>
        <dbReference type="Proteomes" id="UP000318420"/>
    </source>
</evidence>
<evidence type="ECO:0000259" key="1">
    <source>
        <dbReference type="Pfam" id="PF20307"/>
    </source>
</evidence>
<name>A0A514A1D4_9CAUD</name>